<feature type="disulfide bond" evidence="13">
    <location>
        <begin position="1747"/>
        <end position="1773"/>
    </location>
</feature>
<dbReference type="InterPro" id="IPR008979">
    <property type="entry name" value="Galactose-bd-like_sf"/>
</dbReference>
<keyword evidence="4" id="KW-0479">Metal-binding</keyword>
<feature type="domain" description="F5/8 type C" evidence="15">
    <location>
        <begin position="1926"/>
        <end position="2080"/>
    </location>
</feature>
<dbReference type="GO" id="GO:0008015">
    <property type="term" value="P:blood circulation"/>
    <property type="evidence" value="ECO:0007669"/>
    <property type="project" value="Ensembl"/>
</dbReference>
<dbReference type="SUPFAM" id="SSF49503">
    <property type="entry name" value="Cupredoxins"/>
    <property type="match status" value="6"/>
</dbReference>
<evidence type="ECO:0000256" key="2">
    <source>
        <dbReference type="ARBA" id="ARBA00010609"/>
    </source>
</evidence>
<dbReference type="InterPro" id="IPR011707">
    <property type="entry name" value="Cu-oxidase-like_N"/>
</dbReference>
<dbReference type="GO" id="GO:0038023">
    <property type="term" value="F:signaling receptor activity"/>
    <property type="evidence" value="ECO:0007669"/>
    <property type="project" value="TreeGrafter"/>
</dbReference>
<comment type="similarity">
    <text evidence="2">Belongs to the multicopper oxidase family.</text>
</comment>
<gene>
    <name evidence="16" type="primary">F5</name>
</gene>
<keyword evidence="17" id="KW-1185">Reference proteome</keyword>
<dbReference type="Pfam" id="PF07732">
    <property type="entry name" value="Cu-oxidase_3"/>
    <property type="match status" value="2"/>
</dbReference>
<feature type="disulfide bond" evidence="13">
    <location>
        <begin position="518"/>
        <end position="544"/>
    </location>
</feature>
<dbReference type="GO" id="GO:0005886">
    <property type="term" value="C:plasma membrane"/>
    <property type="evidence" value="ECO:0007669"/>
    <property type="project" value="TreeGrafter"/>
</dbReference>
<dbReference type="PROSITE" id="PS50022">
    <property type="entry name" value="FA58C_3"/>
    <property type="match status" value="2"/>
</dbReference>
<feature type="disulfide bond" evidence="13">
    <location>
        <begin position="1926"/>
        <end position="2080"/>
    </location>
</feature>
<evidence type="ECO:0000256" key="6">
    <source>
        <dbReference type="ARBA" id="ARBA00022737"/>
    </source>
</evidence>
<dbReference type="PROSITE" id="PS00079">
    <property type="entry name" value="MULTICOPPER_OXIDASE1"/>
    <property type="match status" value="1"/>
</dbReference>
<dbReference type="SMART" id="SM00231">
    <property type="entry name" value="FA58C"/>
    <property type="match status" value="2"/>
</dbReference>
<feature type="disulfide bond" evidence="13">
    <location>
        <begin position="180"/>
        <end position="206"/>
    </location>
</feature>
<dbReference type="GO" id="GO:0031091">
    <property type="term" value="C:platelet alpha granule"/>
    <property type="evidence" value="ECO:0007669"/>
    <property type="project" value="Ensembl"/>
</dbReference>
<dbReference type="PROSITE" id="PS01285">
    <property type="entry name" value="FA58C_1"/>
    <property type="match status" value="2"/>
</dbReference>
<reference evidence="16" key="2">
    <citation type="submission" date="2025-08" db="UniProtKB">
        <authorList>
            <consortium name="Ensembl"/>
        </authorList>
    </citation>
    <scope>IDENTIFICATION</scope>
</reference>
<dbReference type="InterPro" id="IPR000421">
    <property type="entry name" value="FA58C"/>
</dbReference>
<feature type="domain" description="F5/8 type C" evidence="15">
    <location>
        <begin position="2085"/>
        <end position="2240"/>
    </location>
</feature>
<dbReference type="GO" id="GO:0005615">
    <property type="term" value="C:extracellular space"/>
    <property type="evidence" value="ECO:0007669"/>
    <property type="project" value="Ensembl"/>
</dbReference>
<dbReference type="CTD" id="2153"/>
<evidence type="ECO:0000256" key="4">
    <source>
        <dbReference type="ARBA" id="ARBA00022723"/>
    </source>
</evidence>
<dbReference type="InterPro" id="IPR033138">
    <property type="entry name" value="Cu_oxidase_CS"/>
</dbReference>
<evidence type="ECO:0000256" key="11">
    <source>
        <dbReference type="ARBA" id="ARBA00070431"/>
    </source>
</evidence>
<dbReference type="Pfam" id="PF00754">
    <property type="entry name" value="F5_F8_type_C"/>
    <property type="match status" value="2"/>
</dbReference>
<dbReference type="Proteomes" id="UP000007648">
    <property type="component" value="Unassembled WGS sequence"/>
</dbReference>
<evidence type="ECO:0000313" key="16">
    <source>
        <dbReference type="Ensembl" id="ENSSHAP00000010282.2"/>
    </source>
</evidence>
<dbReference type="Gene3D" id="2.60.40.420">
    <property type="entry name" value="Cupredoxins - blue copper proteins"/>
    <property type="match status" value="5"/>
</dbReference>
<evidence type="ECO:0000256" key="12">
    <source>
        <dbReference type="ARBA" id="ARBA00080403"/>
    </source>
</evidence>
<organism evidence="16 17">
    <name type="scientific">Sarcophilus harrisii</name>
    <name type="common">Tasmanian devil</name>
    <name type="synonym">Sarcophilus laniarius</name>
    <dbReference type="NCBI Taxonomy" id="9305"/>
    <lineage>
        <taxon>Eukaryota</taxon>
        <taxon>Metazoa</taxon>
        <taxon>Chordata</taxon>
        <taxon>Craniata</taxon>
        <taxon>Vertebrata</taxon>
        <taxon>Euteleostomi</taxon>
        <taxon>Mammalia</taxon>
        <taxon>Metatheria</taxon>
        <taxon>Dasyuromorphia</taxon>
        <taxon>Dasyuridae</taxon>
        <taxon>Sarcophilus</taxon>
    </lineage>
</organism>
<accession>G3W4C7</accession>
<dbReference type="FunFam" id="2.60.40.420:FF:000028">
    <property type="entry name" value="Ceruloplasmin"/>
    <property type="match status" value="1"/>
</dbReference>
<dbReference type="InterPro" id="IPR050633">
    <property type="entry name" value="Neuropilin_MCO_CoagFactor"/>
</dbReference>
<feature type="compositionally biased region" description="Polar residues" evidence="14">
    <location>
        <begin position="1289"/>
        <end position="1298"/>
    </location>
</feature>
<dbReference type="FunFam" id="2.60.40.420:FF:000056">
    <property type="entry name" value="Coagulation factor V"/>
    <property type="match status" value="1"/>
</dbReference>
<feature type="region of interest" description="Disordered" evidence="14">
    <location>
        <begin position="417"/>
        <end position="437"/>
    </location>
</feature>
<dbReference type="SUPFAM" id="SSF49785">
    <property type="entry name" value="Galactose-binding domain-like"/>
    <property type="match status" value="2"/>
</dbReference>
<dbReference type="GeneTree" id="ENSGT00940000158556"/>
<dbReference type="RefSeq" id="XP_023357538.1">
    <property type="nucleotide sequence ID" value="XM_023501770.2"/>
</dbReference>
<dbReference type="FunFam" id="2.60.40.420:FF:000068">
    <property type="entry name" value="coagulation factor V isoform X1"/>
    <property type="match status" value="1"/>
</dbReference>
<evidence type="ECO:0000256" key="5">
    <source>
        <dbReference type="ARBA" id="ARBA00022729"/>
    </source>
</evidence>
<feature type="disulfide bond" evidence="13">
    <location>
        <begin position="621"/>
        <end position="702"/>
    </location>
</feature>
<keyword evidence="9" id="KW-0325">Glycoprotein</keyword>
<evidence type="ECO:0000256" key="13">
    <source>
        <dbReference type="PIRSR" id="PIRSR000354-1"/>
    </source>
</evidence>
<dbReference type="Gene3D" id="2.60.120.260">
    <property type="entry name" value="Galactose-binding domain-like"/>
    <property type="match status" value="2"/>
</dbReference>
<reference evidence="16 17" key="1">
    <citation type="journal article" date="2011" name="Proc. Natl. Acad. Sci. U.S.A.">
        <title>Genetic diversity and population structure of the endangered marsupial Sarcophilus harrisii (Tasmanian devil).</title>
        <authorList>
            <person name="Miller W."/>
            <person name="Hayes V.M."/>
            <person name="Ratan A."/>
            <person name="Petersen D.C."/>
            <person name="Wittekindt N.E."/>
            <person name="Miller J."/>
            <person name="Walenz B."/>
            <person name="Knight J."/>
            <person name="Qi J."/>
            <person name="Zhao F."/>
            <person name="Wang Q."/>
            <person name="Bedoya-Reina O.C."/>
            <person name="Katiyar N."/>
            <person name="Tomsho L.P."/>
            <person name="Kasson L.M."/>
            <person name="Hardie R.A."/>
            <person name="Woodbridge P."/>
            <person name="Tindall E.A."/>
            <person name="Bertelsen M.F."/>
            <person name="Dixon D."/>
            <person name="Pyecroft S."/>
            <person name="Helgen K.M."/>
            <person name="Lesk A.M."/>
            <person name="Pringle T.H."/>
            <person name="Patterson N."/>
            <person name="Zhang Y."/>
            <person name="Kreiss A."/>
            <person name="Woods G.M."/>
            <person name="Jones M.E."/>
            <person name="Schuster S.C."/>
        </authorList>
    </citation>
    <scope>NUCLEOTIDE SEQUENCE [LARGE SCALE GENOMIC DNA]</scope>
</reference>
<dbReference type="PROSITE" id="PS01286">
    <property type="entry name" value="FA58C_2"/>
    <property type="match status" value="2"/>
</dbReference>
<dbReference type="HOGENOM" id="CLU_000948_0_0_1"/>
<reference evidence="16" key="3">
    <citation type="submission" date="2025-09" db="UniProtKB">
        <authorList>
            <consortium name="Ensembl"/>
        </authorList>
    </citation>
    <scope>IDENTIFICATION</scope>
</reference>
<dbReference type="InterPro" id="IPR008972">
    <property type="entry name" value="Cupredoxin"/>
</dbReference>
<dbReference type="GO" id="GO:0007596">
    <property type="term" value="P:blood coagulation"/>
    <property type="evidence" value="ECO:0007669"/>
    <property type="project" value="Ensembl"/>
</dbReference>
<name>G3W4C7_SARHA</name>
<sequence length="2243" mass="254931">MPQPQQLPGLLLATMSPGRPSLWVLVVLGIGWLGLEQHVAEAAVRHRYVAAQIINWTYRPQTNDPSLNPSEPTFKKMVYREYEAGFTKEKPTSDISGLLGPTLFAEVGDTLKVHFKNMAKKPLTIHPQGIEYNKLSEGASYADQTSPVEKMDDAVLPNREYTYTWFITEDSGPTDDDPPCLTYFYYSYDNLVMDFNSGLIGPLLICKKGSLTENGIQKMYDRQHVLMFAVFDESKSWQQSPSLMYTVNGYVNGTLPDITVCAYDQISWHLIGMSSGPELFSIHYNGQVLEHNSHKVSAIPLIGASSTTANMTVSHEGRWKISSLIPKHIQAGMKAYLKIKKCPKSTRKVNKLTRDQRRYIKKWEYFIAAEEVIWDYAPENQENMNKRHSFWHKNNPNQIGTRYKKVVYKQYQDETFTKRKESNDKSKDNKEPEESSILGPIIRAQVRDTLKIVFKNMASRPYSIYPHGVTLSTDDETAMNVSTSGNNTLVKAVQPGETYTYKWNILESDEPTENDAQCLTRPYYSTVDIPRDIASGLIGLLLICKSRTLDNRGVQRTADSEQQAVFAVFDENKSWYIEDNINKFCENPSSVKRDDPKFYESNIKSTINGLLPESIPTLGFCYEDTVQWHFCSVGIQDEILTLHLTGHSFLYGKRHEDVLTLFPMSGESVTVTMDNVGTWELTSISSNHRSRNLKLRFRDVKCIRNYDDDSYEILFDDNLEKVVTEKNKVNTRNMPDSEEEEWIPDDDSDYQDQLALQFGIRSFKNSSGPHEGDELLNLTSLFMEEISEMTPLNVTTSLETSQISPKDPGSSSKLQATLPYSVITTTRSPLKNITTTGTRSITSYTIDSSLKNSKSHSKELVDKNTNSATVGTALSPLGAGIFQSQEDVKKAGHQANKETSTFITTSANQSEAERKTSVQSNHTRIELPTENVRANLTLELPDLHRSDIPNSRAGTQDLLDDLVVVNQKDAPKVLNGKWNLVSEKGSYEIIKDTNEDEVEDKLLNNPQDGATSRREGIPSANWHKPLKIGKNRENGRFRKSSVLIKTRKRKRVKLADNLLMSPRGFSPLKGRYSATLPHRGSNHSLLSNDSNEIPSPKDLEQASPTLYLDQNFSAVELDQKFPPAEFSKLSSDPKLSEIFSTLKLVSTTHPPDVYQTSSLPDHHETPSPLAPYETFSHPDLNETPFPPSFYETTPPPDLYETTFPPSLYETTPPPDLYEIPFPPSYYESTPPTDFYEASFSPDLNETPFPPSFYETTPPPDLYETTFPPSLYETTPPPDLYETPFPPSHYETTPSSDLNKTPFPPSYYESTPPTDFYEASFSPDLKETPFPPYLYETTPPPDLYETPFPPYLYETTPPPDLYKTPFPPSFYESTPPSDFYEASFPPHFYDTTPPPDFYEASFPPDFYDTTPPPDFYEASFPPDFYDTTPPPDFYEASFSPDLYETTPPSDNYEAPSPPDLNWNSSTLDLNQTHFLPEVGQIFPSPEFSENLPPDLSHTPSSPVLESISQSLPSQINVTLTPRQVNPAIIVGLTKADGGYVEYIPGQAVKDSDDDDDDDDYDFEATFVPYDDPYKTDRRTDTSSLRNPDNIAAWYLRSHKGNRKNYYIAAEEVLWDYSKFSKSMKKADDAEDIIENTVYKKVIFRSYLDNTFSMLDPRGENDDHLGILGPIIRAEVDDVIQVRFKNLASRPYSLHAHGLAYEKSSEGKSYEDDSPEWYQDDNAIQPNGSYTYVWHATERSGPENPGPACRVWAYYSAVNPEKDIHSGLIGPLVICRKGTLHKESNRPIDMREFALLFMVFDEKKSWYFDKKPKRKITSEVKNAHRFHAINGHIYNLPGLRMYEKERVRWHLLNMGGSQDIHVVHFHGQTLLENGTQKHRLGSCPLLPGSFKTLEMKASRPGIWLLDTEVGENQIAGMQTPFLIIDKECKMPMGLSTGIIADSQISASSFLGYWYPKLARLNNSGSYNAWSVEKQLYSFSSEPWIQVDFEKEVVLSGIQTQGAKQYLTSYYTTQFRVAYSSDKRMWRYFKGNSTSKQEYFEGNSDATSIKENPFDPPIVAKYIRISPTHSYNRPTLRLELLGCQVQGCSTPLGMESGKIQNNQITASSTRKSWLGGYWSPFYARLNAQGRVNAWQAKSNNNKQWLQIDLLKTKKITAITTQGAKSFSNEMYVMTYAIFYSDRGTDWKPYKDKSSMREKIFMGNVNHKGQVKNFFNPPIFSRFIRLIPKSWNQSITLRLELFGCDLY</sequence>
<feature type="region of interest" description="Disordered" evidence="14">
    <location>
        <begin position="1003"/>
        <end position="1027"/>
    </location>
</feature>
<dbReference type="FunFam" id="2.60.120.260:FF:000002">
    <property type="entry name" value="Coagulation factor VIII"/>
    <property type="match status" value="2"/>
</dbReference>
<evidence type="ECO:0000256" key="8">
    <source>
        <dbReference type="ARBA" id="ARBA00023157"/>
    </source>
</evidence>
<dbReference type="InterPro" id="IPR024715">
    <property type="entry name" value="Factor_5/8-like"/>
</dbReference>
<evidence type="ECO:0000313" key="17">
    <source>
        <dbReference type="Proteomes" id="UP000007648"/>
    </source>
</evidence>
<dbReference type="CDD" id="cd00057">
    <property type="entry name" value="FA58C"/>
    <property type="match status" value="2"/>
</dbReference>
<dbReference type="FunCoup" id="G3W4C7">
    <property type="interactions" value="273"/>
</dbReference>
<keyword evidence="7" id="KW-0106">Calcium</keyword>
<evidence type="ECO:0000256" key="3">
    <source>
        <dbReference type="ARBA" id="ARBA00022525"/>
    </source>
</evidence>
<protein>
    <recommendedName>
        <fullName evidence="11">Coagulation factor V</fullName>
    </recommendedName>
    <alternativeName>
        <fullName evidence="12">Activated protein C cofactor</fullName>
    </alternativeName>
</protein>
<feature type="disulfide bond" evidence="13">
    <location>
        <begin position="261"/>
        <end position="342"/>
    </location>
</feature>
<dbReference type="GeneID" id="100920561"/>
<evidence type="ECO:0000259" key="15">
    <source>
        <dbReference type="PROSITE" id="PS50022"/>
    </source>
</evidence>
<dbReference type="FunFam" id="2.60.40.420:FF:000050">
    <property type="entry name" value="coagulation factor V isoform X1"/>
    <property type="match status" value="1"/>
</dbReference>
<keyword evidence="3" id="KW-0964">Secreted</keyword>
<evidence type="ECO:0000256" key="7">
    <source>
        <dbReference type="ARBA" id="ARBA00022837"/>
    </source>
</evidence>
<keyword evidence="8 13" id="KW-1015">Disulfide bond</keyword>
<proteinExistence type="inferred from homology"/>
<evidence type="ECO:0000256" key="14">
    <source>
        <dbReference type="SAM" id="MobiDB-lite"/>
    </source>
</evidence>
<evidence type="ECO:0000256" key="1">
    <source>
        <dbReference type="ARBA" id="ARBA00004613"/>
    </source>
</evidence>
<evidence type="ECO:0000256" key="10">
    <source>
        <dbReference type="ARBA" id="ARBA00062779"/>
    </source>
</evidence>
<keyword evidence="5" id="KW-0732">Signal</keyword>
<dbReference type="PIRSF" id="PIRSF000354">
    <property type="entry name" value="Factors_V_VIII"/>
    <property type="match status" value="1"/>
</dbReference>
<comment type="subcellular location">
    <subcellularLocation>
        <location evidence="1">Secreted</location>
    </subcellularLocation>
</comment>
<dbReference type="PANTHER" id="PTHR46806:SF10">
    <property type="entry name" value="COAGULATION FACTOR V"/>
    <property type="match status" value="1"/>
</dbReference>
<dbReference type="GO" id="GO:0005507">
    <property type="term" value="F:copper ion binding"/>
    <property type="evidence" value="ECO:0007669"/>
    <property type="project" value="InterPro"/>
</dbReference>
<dbReference type="InParanoid" id="G3W4C7"/>
<evidence type="ECO:0000256" key="9">
    <source>
        <dbReference type="ARBA" id="ARBA00023180"/>
    </source>
</evidence>
<keyword evidence="6" id="KW-0677">Repeat</keyword>
<dbReference type="PANTHER" id="PTHR46806">
    <property type="entry name" value="F5/8 TYPE C DOMAIN-CONTAINING PROTEIN"/>
    <property type="match status" value="1"/>
</dbReference>
<feature type="compositionally biased region" description="Basic and acidic residues" evidence="14">
    <location>
        <begin position="417"/>
        <end position="433"/>
    </location>
</feature>
<dbReference type="FunFam" id="2.60.40.420:FF:000011">
    <property type="entry name" value="Coagulation factor VIII (Predicted)"/>
    <property type="match status" value="1"/>
</dbReference>
<feature type="region of interest" description="Disordered" evidence="14">
    <location>
        <begin position="1282"/>
        <end position="1304"/>
    </location>
</feature>
<comment type="subunit">
    <text evidence="10">Factor Va, the activated form of factor V, is composed of a heavy chain and a light chain, non-covalently bound. The interaction between the two chains is calcium-dependent. Forms heterodimer with SERPINA5.</text>
</comment>
<dbReference type="eggNOG" id="ENOG502QSUG">
    <property type="taxonomic scope" value="Eukaryota"/>
</dbReference>
<dbReference type="KEGG" id="shr:100920561"/>
<dbReference type="Ensembl" id="ENSSHAT00000010372.2">
    <property type="protein sequence ID" value="ENSSHAP00000010282.2"/>
    <property type="gene ID" value="ENSSHAG00000008881.2"/>
</dbReference>
<dbReference type="OrthoDB" id="2121828at2759"/>